<accession>A0A268F5D8</accession>
<dbReference type="Proteomes" id="UP000216961">
    <property type="component" value="Unassembled WGS sequence"/>
</dbReference>
<comment type="caution">
    <text evidence="1">The sequence shown here is derived from an EMBL/GenBank/DDBJ whole genome shotgun (WGS) entry which is preliminary data.</text>
</comment>
<proteinExistence type="predicted"/>
<dbReference type="KEGG" id="bcir:C2I06_08585"/>
<dbReference type="EMBL" id="NPBQ01000151">
    <property type="protein sequence ID" value="PAD80585.1"/>
    <property type="molecule type" value="Genomic_DNA"/>
</dbReference>
<gene>
    <name evidence="1" type="ORF">CHH57_24300</name>
</gene>
<dbReference type="KEGG" id="bcir:C2I06_07145"/>
<dbReference type="AlphaFoldDB" id="A0A268F5D8"/>
<evidence type="ECO:0000313" key="2">
    <source>
        <dbReference type="Proteomes" id="UP000216961"/>
    </source>
</evidence>
<sequence length="69" mass="8006">MANYTSSFSSSLVSNMISFLEDAKEGIQKNFEQMDLENASVEEEMREKIEEMIRELNRLIVAIESVPFR</sequence>
<protein>
    <submittedName>
        <fullName evidence="1">Uncharacterized protein</fullName>
    </submittedName>
</protein>
<evidence type="ECO:0000313" key="1">
    <source>
        <dbReference type="EMBL" id="PAD80585.1"/>
    </source>
</evidence>
<name>A0A268F5D8_NIACI</name>
<dbReference type="RefSeq" id="WP_095334370.1">
    <property type="nucleotide sequence ID" value="NZ_CP026031.1"/>
</dbReference>
<organism evidence="1 2">
    <name type="scientific">Niallia circulans</name>
    <name type="common">Bacillus circulans</name>
    <dbReference type="NCBI Taxonomy" id="1397"/>
    <lineage>
        <taxon>Bacteria</taxon>
        <taxon>Bacillati</taxon>
        <taxon>Bacillota</taxon>
        <taxon>Bacilli</taxon>
        <taxon>Bacillales</taxon>
        <taxon>Bacillaceae</taxon>
        <taxon>Niallia</taxon>
    </lineage>
</organism>
<reference evidence="1 2" key="1">
    <citation type="submission" date="2017-07" db="EMBL/GenBank/DDBJ databases">
        <title>Isolation and whole genome analysis of endospore-forming bacteria from heroin.</title>
        <authorList>
            <person name="Kalinowski J."/>
            <person name="Ahrens B."/>
            <person name="Al-Dilaimi A."/>
            <person name="Winkler A."/>
            <person name="Wibberg D."/>
            <person name="Schleenbecker U."/>
            <person name="Ruckert C."/>
            <person name="Wolfel R."/>
            <person name="Grass G."/>
        </authorList>
    </citation>
    <scope>NUCLEOTIDE SEQUENCE [LARGE SCALE GENOMIC DNA]</scope>
    <source>
        <strain evidence="1 2">7521-2</strain>
    </source>
</reference>